<accession>A0A8H7QPP0</accession>
<dbReference type="AlphaFoldDB" id="A0A8H7QPP0"/>
<dbReference type="Proteomes" id="UP000603453">
    <property type="component" value="Unassembled WGS sequence"/>
</dbReference>
<sequence length="269" mass="31336">MSNSRKKHQKIHHLLKQKHKCSLCKVTDSYTIRLPPRRFKSVVSSQIRDMIENDTTTHAIRKELIENLPKHKNELTDSLVRSHIKTESGILSSKELEELNRKGGFKEEKKVAVEFEHSLFVDEADFVVFNDTHILNLNIMCAITCKGLKRLSVCVNNKQCAQYFTRSLLKKYDKKGIPAQVVVIRGQFSDVAEVERLFHARLNAHQIIYCCMENKVTHPASKYIRKLIAHVPKKIQFEDINSVFEQAEAHITQRQCEKWIRKVMQRDCV</sequence>
<organism evidence="1 2">
    <name type="scientific">Mucor saturninus</name>
    <dbReference type="NCBI Taxonomy" id="64648"/>
    <lineage>
        <taxon>Eukaryota</taxon>
        <taxon>Fungi</taxon>
        <taxon>Fungi incertae sedis</taxon>
        <taxon>Mucoromycota</taxon>
        <taxon>Mucoromycotina</taxon>
        <taxon>Mucoromycetes</taxon>
        <taxon>Mucorales</taxon>
        <taxon>Mucorineae</taxon>
        <taxon>Mucoraceae</taxon>
        <taxon>Mucor</taxon>
    </lineage>
</organism>
<name>A0A8H7QPP0_9FUNG</name>
<protein>
    <submittedName>
        <fullName evidence="1">Uncharacterized protein</fullName>
    </submittedName>
</protein>
<gene>
    <name evidence="1" type="ORF">INT47_007106</name>
</gene>
<evidence type="ECO:0000313" key="1">
    <source>
        <dbReference type="EMBL" id="KAG2195970.1"/>
    </source>
</evidence>
<comment type="caution">
    <text evidence="1">The sequence shown here is derived from an EMBL/GenBank/DDBJ whole genome shotgun (WGS) entry which is preliminary data.</text>
</comment>
<keyword evidence="2" id="KW-1185">Reference proteome</keyword>
<reference evidence="1" key="1">
    <citation type="submission" date="2020-12" db="EMBL/GenBank/DDBJ databases">
        <title>Metabolic potential, ecology and presence of endohyphal bacteria is reflected in genomic diversity of Mucoromycotina.</title>
        <authorList>
            <person name="Muszewska A."/>
            <person name="Okrasinska A."/>
            <person name="Steczkiewicz K."/>
            <person name="Drgas O."/>
            <person name="Orlowska M."/>
            <person name="Perlinska-Lenart U."/>
            <person name="Aleksandrzak-Piekarczyk T."/>
            <person name="Szatraj K."/>
            <person name="Zielenkiewicz U."/>
            <person name="Pilsyk S."/>
            <person name="Malc E."/>
            <person name="Mieczkowski P."/>
            <person name="Kruszewska J.S."/>
            <person name="Biernat P."/>
            <person name="Pawlowska J."/>
        </authorList>
    </citation>
    <scope>NUCLEOTIDE SEQUENCE</scope>
    <source>
        <strain evidence="1">WA0000017839</strain>
    </source>
</reference>
<dbReference type="EMBL" id="JAEPRD010000157">
    <property type="protein sequence ID" value="KAG2195970.1"/>
    <property type="molecule type" value="Genomic_DNA"/>
</dbReference>
<evidence type="ECO:0000313" key="2">
    <source>
        <dbReference type="Proteomes" id="UP000603453"/>
    </source>
</evidence>
<proteinExistence type="predicted"/>